<dbReference type="Gene3D" id="1.10.150.50">
    <property type="entry name" value="Transcription Factor, Ets-1"/>
    <property type="match status" value="1"/>
</dbReference>
<dbReference type="EMBL" id="CACRXK020026746">
    <property type="protein sequence ID" value="CAB4040411.1"/>
    <property type="molecule type" value="Genomic_DNA"/>
</dbReference>
<dbReference type="SUPFAM" id="SSF47769">
    <property type="entry name" value="SAM/Pointed domain"/>
    <property type="match status" value="1"/>
</dbReference>
<comment type="caution">
    <text evidence="2">The sequence shown here is derived from an EMBL/GenBank/DDBJ whole genome shotgun (WGS) entry which is preliminary data.</text>
</comment>
<dbReference type="InterPro" id="IPR013761">
    <property type="entry name" value="SAM/pointed_sf"/>
</dbReference>
<gene>
    <name evidence="2" type="ORF">PACLA_8A028750</name>
</gene>
<protein>
    <submittedName>
        <fullName evidence="2">Partial</fullName>
    </submittedName>
</protein>
<evidence type="ECO:0000313" key="3">
    <source>
        <dbReference type="Proteomes" id="UP001152795"/>
    </source>
</evidence>
<evidence type="ECO:0000313" key="2">
    <source>
        <dbReference type="EMBL" id="CAB4040411.1"/>
    </source>
</evidence>
<name>A0A6S7KAE5_PARCT</name>
<keyword evidence="3" id="KW-1185">Reference proteome</keyword>
<reference evidence="2" key="1">
    <citation type="submission" date="2020-04" db="EMBL/GenBank/DDBJ databases">
        <authorList>
            <person name="Alioto T."/>
            <person name="Alioto T."/>
            <person name="Gomez Garrido J."/>
        </authorList>
    </citation>
    <scope>NUCLEOTIDE SEQUENCE</scope>
    <source>
        <strain evidence="2">A484AB</strain>
    </source>
</reference>
<accession>A0A6S7KAE5</accession>
<feature type="region of interest" description="Disordered" evidence="1">
    <location>
        <begin position="289"/>
        <end position="310"/>
    </location>
</feature>
<feature type="compositionally biased region" description="Basic residues" evidence="1">
    <location>
        <begin position="289"/>
        <end position="305"/>
    </location>
</feature>
<sequence>MAEVESALHFSVIEWLTLCGLNEFQTHFSSEGYDDLDVIAEMTAKDIEDLGISKKGHEAMTASNFTEYLNVDTLYEKRLIYSSVLLCGIVLPCSSKAPIPDELPHTKSKWWYTNPQHPRTKYFNEILPAIFAAARPHMSESVFEAYLFKERGRRWQIKLKLEKLERKLNYLLSEDNNACFGNYLIPLENSKATDIDHCERGVKEISLIEEIVLKEKSEVRRNYEMLFDKKGQQCKPWAKEQRQYYETLLENLNFLLDTTEDAKSKLSLNLSTSKKAFAAIASRKKSSLVKRRRKENKRKTRKRKKEREESAVKRLMEQLVDNYTFKNLYFPDGYCKETGSQHAITEDELNLEVLQNLKTKSSIRVLELLYSQSCFALDALPVIGQTMDRLEAQ</sequence>
<dbReference type="OrthoDB" id="6016440at2759"/>
<dbReference type="Pfam" id="PF00536">
    <property type="entry name" value="SAM_1"/>
    <property type="match status" value="1"/>
</dbReference>
<dbReference type="AlphaFoldDB" id="A0A6S7KAE5"/>
<organism evidence="2 3">
    <name type="scientific">Paramuricea clavata</name>
    <name type="common">Red gorgonian</name>
    <name type="synonym">Violescent sea-whip</name>
    <dbReference type="NCBI Taxonomy" id="317549"/>
    <lineage>
        <taxon>Eukaryota</taxon>
        <taxon>Metazoa</taxon>
        <taxon>Cnidaria</taxon>
        <taxon>Anthozoa</taxon>
        <taxon>Octocorallia</taxon>
        <taxon>Malacalcyonacea</taxon>
        <taxon>Plexauridae</taxon>
        <taxon>Paramuricea</taxon>
    </lineage>
</organism>
<dbReference type="Proteomes" id="UP001152795">
    <property type="component" value="Unassembled WGS sequence"/>
</dbReference>
<dbReference type="InterPro" id="IPR001660">
    <property type="entry name" value="SAM"/>
</dbReference>
<dbReference type="PROSITE" id="PS50105">
    <property type="entry name" value="SAM_DOMAIN"/>
    <property type="match status" value="1"/>
</dbReference>
<proteinExistence type="predicted"/>
<evidence type="ECO:0000256" key="1">
    <source>
        <dbReference type="SAM" id="MobiDB-lite"/>
    </source>
</evidence>